<proteinExistence type="predicted"/>
<evidence type="ECO:0000313" key="1">
    <source>
        <dbReference type="EMBL" id="MPC84669.1"/>
    </source>
</evidence>
<accession>A0A5B7IRC8</accession>
<comment type="caution">
    <text evidence="1">The sequence shown here is derived from an EMBL/GenBank/DDBJ whole genome shotgun (WGS) entry which is preliminary data.</text>
</comment>
<sequence length="81" mass="9159">MTTVIKSNPDKYSILTANYALHRGKQSSQSGNYLIERRSAKAFFVINSFLGSQMCSFSLNKSKIFFSTSTPHFQTFLHVTT</sequence>
<evidence type="ECO:0000313" key="2">
    <source>
        <dbReference type="Proteomes" id="UP000324222"/>
    </source>
</evidence>
<keyword evidence="2" id="KW-1185">Reference proteome</keyword>
<dbReference type="AlphaFoldDB" id="A0A5B7IRC8"/>
<protein>
    <submittedName>
        <fullName evidence="1">Uncharacterized protein</fullName>
    </submittedName>
</protein>
<name>A0A5B7IRC8_PORTR</name>
<dbReference type="EMBL" id="VSRR010066074">
    <property type="protein sequence ID" value="MPC84669.1"/>
    <property type="molecule type" value="Genomic_DNA"/>
</dbReference>
<reference evidence="1 2" key="1">
    <citation type="submission" date="2019-05" db="EMBL/GenBank/DDBJ databases">
        <title>Another draft genome of Portunus trituberculatus and its Hox gene families provides insights of decapod evolution.</title>
        <authorList>
            <person name="Jeong J.-H."/>
            <person name="Song I."/>
            <person name="Kim S."/>
            <person name="Choi T."/>
            <person name="Kim D."/>
            <person name="Ryu S."/>
            <person name="Kim W."/>
        </authorList>
    </citation>
    <scope>NUCLEOTIDE SEQUENCE [LARGE SCALE GENOMIC DNA]</scope>
    <source>
        <tissue evidence="1">Muscle</tissue>
    </source>
</reference>
<gene>
    <name evidence="1" type="ORF">E2C01_079414</name>
</gene>
<dbReference type="Proteomes" id="UP000324222">
    <property type="component" value="Unassembled WGS sequence"/>
</dbReference>
<organism evidence="1 2">
    <name type="scientific">Portunus trituberculatus</name>
    <name type="common">Swimming crab</name>
    <name type="synonym">Neptunus trituberculatus</name>
    <dbReference type="NCBI Taxonomy" id="210409"/>
    <lineage>
        <taxon>Eukaryota</taxon>
        <taxon>Metazoa</taxon>
        <taxon>Ecdysozoa</taxon>
        <taxon>Arthropoda</taxon>
        <taxon>Crustacea</taxon>
        <taxon>Multicrustacea</taxon>
        <taxon>Malacostraca</taxon>
        <taxon>Eumalacostraca</taxon>
        <taxon>Eucarida</taxon>
        <taxon>Decapoda</taxon>
        <taxon>Pleocyemata</taxon>
        <taxon>Brachyura</taxon>
        <taxon>Eubrachyura</taxon>
        <taxon>Portunoidea</taxon>
        <taxon>Portunidae</taxon>
        <taxon>Portuninae</taxon>
        <taxon>Portunus</taxon>
    </lineage>
</organism>